<reference evidence="1 2" key="1">
    <citation type="submission" date="2018-02" db="EMBL/GenBank/DDBJ databases">
        <title>Genomic Encyclopedia of Archaeal and Bacterial Type Strains, Phase II (KMG-II): from individual species to whole genera.</title>
        <authorList>
            <person name="Goeker M."/>
        </authorList>
    </citation>
    <scope>NUCLEOTIDE SEQUENCE [LARGE SCALE GENOMIC DNA]</scope>
    <source>
        <strain evidence="1 2">DSM 29526</strain>
    </source>
</reference>
<accession>A0A2S6I251</accession>
<protein>
    <submittedName>
        <fullName evidence="1">Uncharacterized protein</fullName>
    </submittedName>
</protein>
<evidence type="ECO:0000313" key="2">
    <source>
        <dbReference type="Proteomes" id="UP000237662"/>
    </source>
</evidence>
<evidence type="ECO:0000313" key="1">
    <source>
        <dbReference type="EMBL" id="PPK85223.1"/>
    </source>
</evidence>
<dbReference type="Proteomes" id="UP000237662">
    <property type="component" value="Unassembled WGS sequence"/>
</dbReference>
<sequence>MLGQNTTLAISIPYSRRICIQNHCDCAYTPESMKENPVTSDPHPLAVSELSDDHPLHHCRQELEALYHVIHCRYQDDSELSDRSIVLGHLKRLMMSLCAPTLRERFDENNVWLNPKTDQYMEEVRRMFDKEPDDNG</sequence>
<gene>
    <name evidence="1" type="ORF">CLV84_2115</name>
</gene>
<name>A0A2S6I251_9BACT</name>
<comment type="caution">
    <text evidence="1">The sequence shown here is derived from an EMBL/GenBank/DDBJ whole genome shotgun (WGS) entry which is preliminary data.</text>
</comment>
<proteinExistence type="predicted"/>
<dbReference type="EMBL" id="PTJC01000006">
    <property type="protein sequence ID" value="PPK85223.1"/>
    <property type="molecule type" value="Genomic_DNA"/>
</dbReference>
<keyword evidence="2" id="KW-1185">Reference proteome</keyword>
<dbReference type="AlphaFoldDB" id="A0A2S6I251"/>
<organism evidence="1 2">
    <name type="scientific">Neolewinella xylanilytica</name>
    <dbReference type="NCBI Taxonomy" id="1514080"/>
    <lineage>
        <taxon>Bacteria</taxon>
        <taxon>Pseudomonadati</taxon>
        <taxon>Bacteroidota</taxon>
        <taxon>Saprospiria</taxon>
        <taxon>Saprospirales</taxon>
        <taxon>Lewinellaceae</taxon>
        <taxon>Neolewinella</taxon>
    </lineage>
</organism>